<sequence length="258" mass="29079">MLQGNRIFHIRVSRTLVNWFMDLIVVVVGVLLALWTSEWAQGRHTAERLADVKAALHREMIHNYEIAVEQEAIIPCYANFSHQLQAQLLQSTNMWAGFDSQFSRPDLNATGLTYGIIGVMPQRLETEMWQSVKNNDVLSSMPIKELQKYQQYYMVTAFLNTGIARVEAMRDSLSGLVFPGPLAPQTRTNALRDIANFNNGIQRLDARELLNSMFIDLGLKLPANTKSMLADSEQEAKDSGLSCYKIQSIDVPFANSVP</sequence>
<keyword evidence="1" id="KW-0812">Transmembrane</keyword>
<keyword evidence="1" id="KW-1133">Transmembrane helix</keyword>
<keyword evidence="3" id="KW-1185">Reference proteome</keyword>
<reference evidence="2 3" key="1">
    <citation type="submission" date="2014-06" db="EMBL/GenBank/DDBJ databases">
        <title>Shewanella sp. YQH10.</title>
        <authorList>
            <person name="Liu Y."/>
            <person name="Zeng R."/>
        </authorList>
    </citation>
    <scope>NUCLEOTIDE SEQUENCE [LARGE SCALE GENOMIC DNA]</scope>
    <source>
        <strain evidence="2 3">YQH10</strain>
    </source>
</reference>
<evidence type="ECO:0000313" key="3">
    <source>
        <dbReference type="Proteomes" id="UP000029264"/>
    </source>
</evidence>
<evidence type="ECO:0000256" key="1">
    <source>
        <dbReference type="SAM" id="Phobius"/>
    </source>
</evidence>
<dbReference type="Proteomes" id="UP000029264">
    <property type="component" value="Unassembled WGS sequence"/>
</dbReference>
<evidence type="ECO:0000313" key="2">
    <source>
        <dbReference type="EMBL" id="KFZ38449.1"/>
    </source>
</evidence>
<comment type="caution">
    <text evidence="2">The sequence shown here is derived from an EMBL/GenBank/DDBJ whole genome shotgun (WGS) entry which is preliminary data.</text>
</comment>
<feature type="transmembrane region" description="Helical" evidence="1">
    <location>
        <begin position="16"/>
        <end position="35"/>
    </location>
</feature>
<keyword evidence="1" id="KW-0472">Membrane</keyword>
<protein>
    <submittedName>
        <fullName evidence="2">Uncharacterized protein</fullName>
    </submittedName>
</protein>
<proteinExistence type="predicted"/>
<organism evidence="2 3">
    <name type="scientific">Shewanella mangrovi</name>
    <dbReference type="NCBI Taxonomy" id="1515746"/>
    <lineage>
        <taxon>Bacteria</taxon>
        <taxon>Pseudomonadati</taxon>
        <taxon>Pseudomonadota</taxon>
        <taxon>Gammaproteobacteria</taxon>
        <taxon>Alteromonadales</taxon>
        <taxon>Shewanellaceae</taxon>
        <taxon>Shewanella</taxon>
    </lineage>
</organism>
<dbReference type="AlphaFoldDB" id="A0A094JK64"/>
<dbReference type="EMBL" id="JPEO01000002">
    <property type="protein sequence ID" value="KFZ38449.1"/>
    <property type="molecule type" value="Genomic_DNA"/>
</dbReference>
<accession>A0A094JK64</accession>
<name>A0A094JK64_9GAMM</name>
<gene>
    <name evidence="2" type="ORF">HR45_03160</name>
</gene>